<proteinExistence type="inferred from homology"/>
<feature type="binding site" evidence="7">
    <location>
        <position position="27"/>
    </location>
    <ligand>
        <name>Ca(2+)</name>
        <dbReference type="ChEBI" id="CHEBI:29108"/>
    </ligand>
</feature>
<feature type="binding site" evidence="8">
    <location>
        <position position="228"/>
    </location>
    <ligand>
        <name>Zn(2+)</name>
        <dbReference type="ChEBI" id="CHEBI:29105"/>
        <note>catalytic</note>
    </ligand>
</feature>
<evidence type="ECO:0000256" key="4">
    <source>
        <dbReference type="ARBA" id="ARBA00022801"/>
    </source>
</evidence>
<feature type="binding site" evidence="8">
    <location>
        <position position="232"/>
    </location>
    <ligand>
        <name>Zn(2+)</name>
        <dbReference type="ChEBI" id="CHEBI:29105"/>
        <note>catalytic</note>
    </ligand>
</feature>
<feature type="transmembrane region" description="Helical" evidence="9">
    <location>
        <begin position="187"/>
        <end position="204"/>
    </location>
</feature>
<evidence type="ECO:0000256" key="9">
    <source>
        <dbReference type="SAM" id="Phobius"/>
    </source>
</evidence>
<dbReference type="Pfam" id="PF05875">
    <property type="entry name" value="Ceramidase"/>
    <property type="match status" value="1"/>
</dbReference>
<keyword evidence="8" id="KW-0862">Zinc</keyword>
<keyword evidence="5 9" id="KW-1133">Transmembrane helix</keyword>
<comment type="cofactor">
    <cofactor evidence="8">
        <name>Zn(2+)</name>
        <dbReference type="ChEBI" id="CHEBI:29105"/>
    </cofactor>
</comment>
<evidence type="ECO:0000256" key="6">
    <source>
        <dbReference type="ARBA" id="ARBA00023136"/>
    </source>
</evidence>
<keyword evidence="7" id="KW-0106">Calcium</keyword>
<organism evidence="10 11">
    <name type="scientific">Mortierella alpina</name>
    <name type="common">Oleaginous fungus</name>
    <name type="synonym">Mortierella renispora</name>
    <dbReference type="NCBI Taxonomy" id="64518"/>
    <lineage>
        <taxon>Eukaryota</taxon>
        <taxon>Fungi</taxon>
        <taxon>Fungi incertae sedis</taxon>
        <taxon>Mucoromycota</taxon>
        <taxon>Mortierellomycotina</taxon>
        <taxon>Mortierellomycetes</taxon>
        <taxon>Mortierellales</taxon>
        <taxon>Mortierellaceae</taxon>
        <taxon>Mortierella</taxon>
    </lineage>
</organism>
<evidence type="ECO:0000256" key="3">
    <source>
        <dbReference type="ARBA" id="ARBA00022692"/>
    </source>
</evidence>
<comment type="similarity">
    <text evidence="2">Belongs to the alkaline ceramidase family.</text>
</comment>
<dbReference type="GO" id="GO:0016811">
    <property type="term" value="F:hydrolase activity, acting on carbon-nitrogen (but not peptide) bonds, in linear amides"/>
    <property type="evidence" value="ECO:0007669"/>
    <property type="project" value="InterPro"/>
</dbReference>
<feature type="binding site" evidence="7">
    <location>
        <position position="41"/>
    </location>
    <ligand>
        <name>Ca(2+)</name>
        <dbReference type="ChEBI" id="CHEBI:29108"/>
    </ligand>
</feature>
<evidence type="ECO:0000256" key="1">
    <source>
        <dbReference type="ARBA" id="ARBA00004141"/>
    </source>
</evidence>
<feature type="transmembrane region" description="Helical" evidence="9">
    <location>
        <begin position="102"/>
        <end position="118"/>
    </location>
</feature>
<feature type="binding site" evidence="7">
    <location>
        <position position="28"/>
    </location>
    <ligand>
        <name>Ca(2+)</name>
        <dbReference type="ChEBI" id="CHEBI:29108"/>
    </ligand>
</feature>
<dbReference type="EMBL" id="JAAAHY010000434">
    <property type="protein sequence ID" value="KAF9963806.1"/>
    <property type="molecule type" value="Genomic_DNA"/>
</dbReference>
<evidence type="ECO:0000256" key="8">
    <source>
        <dbReference type="PIRSR" id="PIRSR608901-2"/>
    </source>
</evidence>
<feature type="binding site" evidence="8">
    <location>
        <position position="87"/>
    </location>
    <ligand>
        <name>Zn(2+)</name>
        <dbReference type="ChEBI" id="CHEBI:29105"/>
        <note>catalytic</note>
    </ligand>
</feature>
<protein>
    <submittedName>
        <fullName evidence="10">Alkaline ceramidase 3</fullName>
    </submittedName>
</protein>
<evidence type="ECO:0000256" key="7">
    <source>
        <dbReference type="PIRSR" id="PIRSR608901-1"/>
    </source>
</evidence>
<evidence type="ECO:0000256" key="5">
    <source>
        <dbReference type="ARBA" id="ARBA00022989"/>
    </source>
</evidence>
<dbReference type="GO" id="GO:0046872">
    <property type="term" value="F:metal ion binding"/>
    <property type="evidence" value="ECO:0007669"/>
    <property type="project" value="UniProtKB-KW"/>
</dbReference>
<accession>A0A9P6J6P9</accession>
<feature type="binding site" evidence="7">
    <location>
        <position position="30"/>
    </location>
    <ligand>
        <name>Ca(2+)</name>
        <dbReference type="ChEBI" id="CHEBI:29108"/>
    </ligand>
</feature>
<dbReference type="AlphaFoldDB" id="A0A9P6J6P9"/>
<dbReference type="Proteomes" id="UP000738359">
    <property type="component" value="Unassembled WGS sequence"/>
</dbReference>
<evidence type="ECO:0000313" key="10">
    <source>
        <dbReference type="EMBL" id="KAF9963806.1"/>
    </source>
</evidence>
<feature type="transmembrane region" description="Helical" evidence="9">
    <location>
        <begin position="42"/>
        <end position="62"/>
    </location>
</feature>
<name>A0A9P6J6P9_MORAP</name>
<feature type="transmembrane region" description="Helical" evidence="9">
    <location>
        <begin position="149"/>
        <end position="167"/>
    </location>
</feature>
<dbReference type="GO" id="GO:0005789">
    <property type="term" value="C:endoplasmic reticulum membrane"/>
    <property type="evidence" value="ECO:0007669"/>
    <property type="project" value="TreeGrafter"/>
</dbReference>
<comment type="caution">
    <text evidence="10">The sequence shown here is derived from an EMBL/GenBank/DDBJ whole genome shotgun (WGS) entry which is preliminary data.</text>
</comment>
<dbReference type="GO" id="GO:0046514">
    <property type="term" value="P:ceramide catabolic process"/>
    <property type="evidence" value="ECO:0007669"/>
    <property type="project" value="TreeGrafter"/>
</dbReference>
<feature type="binding site" evidence="7">
    <location>
        <position position="32"/>
    </location>
    <ligand>
        <name>Ca(2+)</name>
        <dbReference type="ChEBI" id="CHEBI:29108"/>
    </ligand>
</feature>
<dbReference type="InterPro" id="IPR008901">
    <property type="entry name" value="ACER"/>
</dbReference>
<dbReference type="OrthoDB" id="187171at2759"/>
<gene>
    <name evidence="10" type="primary">ACER3_1</name>
    <name evidence="10" type="ORF">BGZ70_007167</name>
</gene>
<keyword evidence="4" id="KW-0378">Hydrolase</keyword>
<dbReference type="PANTHER" id="PTHR46187:SF3">
    <property type="entry name" value="ALKALINE CERAMIDASE 3"/>
    <property type="match status" value="1"/>
</dbReference>
<dbReference type="GO" id="GO:0046513">
    <property type="term" value="P:ceramide biosynthetic process"/>
    <property type="evidence" value="ECO:0007669"/>
    <property type="project" value="TreeGrafter"/>
</dbReference>
<evidence type="ECO:0000313" key="11">
    <source>
        <dbReference type="Proteomes" id="UP000738359"/>
    </source>
</evidence>
<comment type="subcellular location">
    <subcellularLocation>
        <location evidence="1">Membrane</location>
        <topology evidence="1">Multi-pass membrane protein</topology>
    </subcellularLocation>
</comment>
<keyword evidence="11" id="KW-1185">Reference proteome</keyword>
<keyword evidence="6 9" id="KW-0472">Membrane</keyword>
<dbReference type="PANTHER" id="PTHR46187">
    <property type="entry name" value="ALKALINE CERAMIDASE 3"/>
    <property type="match status" value="1"/>
</dbReference>
<feature type="transmembrane region" description="Helical" evidence="9">
    <location>
        <begin position="229"/>
        <end position="249"/>
    </location>
</feature>
<feature type="transmembrane region" description="Helical" evidence="9">
    <location>
        <begin position="69"/>
        <end position="90"/>
    </location>
</feature>
<sequence>MAPVVAAGNSSAWDRVGFWSPNTASVDWCESNYAVSFYIAEFWNTISNVVCILAATLAYFSFPGTERRFQFLFATFGLVGLGSTLFHGTLRHKMQLLDELPMLYSATMILFILVEAKYGPRGKWFPIVLAAWIATTTFIFSITGGQLQFYTFQSTYTALQFGMIYLLRVLHVQQRSIHGPNPAVSMLIRRAFASGFFAITIWLIDLRLCEWINGVGPRSLLKWNPQLHAWWHVFSACALYHATMIIIFYHFDVHGQRPYVDQVCGYIPVIRLLKPKGKLIR</sequence>
<feature type="transmembrane region" description="Helical" evidence="9">
    <location>
        <begin position="125"/>
        <end position="143"/>
    </location>
</feature>
<evidence type="ECO:0000256" key="2">
    <source>
        <dbReference type="ARBA" id="ARBA00009780"/>
    </source>
</evidence>
<keyword evidence="3 9" id="KW-0812">Transmembrane</keyword>
<keyword evidence="7" id="KW-0479">Metal-binding</keyword>
<reference evidence="10" key="1">
    <citation type="journal article" date="2020" name="Fungal Divers.">
        <title>Resolving the Mortierellaceae phylogeny through synthesis of multi-gene phylogenetics and phylogenomics.</title>
        <authorList>
            <person name="Vandepol N."/>
            <person name="Liber J."/>
            <person name="Desiro A."/>
            <person name="Na H."/>
            <person name="Kennedy M."/>
            <person name="Barry K."/>
            <person name="Grigoriev I.V."/>
            <person name="Miller A.N."/>
            <person name="O'Donnell K."/>
            <person name="Stajich J.E."/>
            <person name="Bonito G."/>
        </authorList>
    </citation>
    <scope>NUCLEOTIDE SEQUENCE</scope>
    <source>
        <strain evidence="10">CK1249</strain>
    </source>
</reference>